<protein>
    <submittedName>
        <fullName evidence="1">Uncharacterized protein</fullName>
    </submittedName>
</protein>
<organism evidence="1 2">
    <name type="scientific">Taxus chinensis</name>
    <name type="common">Chinese yew</name>
    <name type="synonym">Taxus wallichiana var. chinensis</name>
    <dbReference type="NCBI Taxonomy" id="29808"/>
    <lineage>
        <taxon>Eukaryota</taxon>
        <taxon>Viridiplantae</taxon>
        <taxon>Streptophyta</taxon>
        <taxon>Embryophyta</taxon>
        <taxon>Tracheophyta</taxon>
        <taxon>Spermatophyta</taxon>
        <taxon>Pinopsida</taxon>
        <taxon>Pinidae</taxon>
        <taxon>Conifers II</taxon>
        <taxon>Cupressales</taxon>
        <taxon>Taxaceae</taxon>
        <taxon>Taxus</taxon>
    </lineage>
</organism>
<feature type="non-terminal residue" evidence="1">
    <location>
        <position position="1"/>
    </location>
</feature>
<comment type="caution">
    <text evidence="1">The sequence shown here is derived from an EMBL/GenBank/DDBJ whole genome shotgun (WGS) entry which is preliminary data.</text>
</comment>
<dbReference type="Proteomes" id="UP000824469">
    <property type="component" value="Unassembled WGS sequence"/>
</dbReference>
<evidence type="ECO:0000313" key="1">
    <source>
        <dbReference type="EMBL" id="KAH9312061.1"/>
    </source>
</evidence>
<feature type="non-terminal residue" evidence="1">
    <location>
        <position position="59"/>
    </location>
</feature>
<reference evidence="1 2" key="1">
    <citation type="journal article" date="2021" name="Nat. Plants">
        <title>The Taxus genome provides insights into paclitaxel biosynthesis.</title>
        <authorList>
            <person name="Xiong X."/>
            <person name="Gou J."/>
            <person name="Liao Q."/>
            <person name="Li Y."/>
            <person name="Zhou Q."/>
            <person name="Bi G."/>
            <person name="Li C."/>
            <person name="Du R."/>
            <person name="Wang X."/>
            <person name="Sun T."/>
            <person name="Guo L."/>
            <person name="Liang H."/>
            <person name="Lu P."/>
            <person name="Wu Y."/>
            <person name="Zhang Z."/>
            <person name="Ro D.K."/>
            <person name="Shang Y."/>
            <person name="Huang S."/>
            <person name="Yan J."/>
        </authorList>
    </citation>
    <scope>NUCLEOTIDE SEQUENCE [LARGE SCALE GENOMIC DNA]</scope>
    <source>
        <strain evidence="1">Ta-2019</strain>
    </source>
</reference>
<accession>A0AA38FWV7</accession>
<proteinExistence type="predicted"/>
<dbReference type="AlphaFoldDB" id="A0AA38FWV7"/>
<name>A0AA38FWV7_TAXCH</name>
<keyword evidence="2" id="KW-1185">Reference proteome</keyword>
<dbReference type="EMBL" id="JAHRHJ020000006">
    <property type="protein sequence ID" value="KAH9312061.1"/>
    <property type="molecule type" value="Genomic_DNA"/>
</dbReference>
<evidence type="ECO:0000313" key="2">
    <source>
        <dbReference type="Proteomes" id="UP000824469"/>
    </source>
</evidence>
<gene>
    <name evidence="1" type="ORF">KI387_027096</name>
</gene>
<sequence length="59" mass="6585">VVVFIYKEGYLIKIDDDLDNVDLDEGGAPKIRLIRGTEDALAFGDENDGPDKRDDTFLV</sequence>